<dbReference type="InterPro" id="IPR001895">
    <property type="entry name" value="RASGEF_cat_dom"/>
</dbReference>
<protein>
    <submittedName>
        <fullName evidence="8">Ras-GEF domain-containing family member 1B isoform X2</fullName>
    </submittedName>
</protein>
<keyword evidence="7" id="KW-1185">Reference proteome</keyword>
<dbReference type="InterPro" id="IPR036964">
    <property type="entry name" value="RASGEF_cat_dom_sf"/>
</dbReference>
<dbReference type="Pfam" id="PF00617">
    <property type="entry name" value="RasGEF"/>
    <property type="match status" value="1"/>
</dbReference>
<dbReference type="PROSITE" id="PS50009">
    <property type="entry name" value="RASGEF_CAT"/>
    <property type="match status" value="1"/>
</dbReference>
<dbReference type="PANTHER" id="PTHR23113:SF356">
    <property type="entry name" value="FI05912P-RELATED"/>
    <property type="match status" value="1"/>
</dbReference>
<dbReference type="SMART" id="SM00229">
    <property type="entry name" value="RasGEFN"/>
    <property type="match status" value="1"/>
</dbReference>
<sequence>MEVEAFHLQALGTFNSRKTAVSSRIFSGKIFLPSSQPIYDVKNENSQEQSSSQDDLSFVLKELNYHSENIKMTAGQPESPTLPSPIDIVLPHEDFVENMSLDYGPLSKDYKAHRKSSNIREIPHKSADLALPLSESITLEAPGRTSSPSTFLAPPIALSCSFSEPELPIMDILYNVNDIHAIDLNENYESSRGSPTTADVMNIDKDTNRVLVNGKESSLLRRSRGGTKGRSSVSGRSIPRSNHVDEPQRRIRKQLSASGRRSLLRRRNSAMRQVTSLLLEGQTRKLVALQWELESSAAAPSTQGSLKAKEQLRKQLITSIERVQSQYDQLEREYTHQALGRLRNSAKSNRSQPAIGLKQTHKTRPTIFGTVAGDQCPRDSTKRGLPQTPKGGGLRGSQDGGAAPEWATLPDDDNSLVYEDGVLVSGSLQALVQHATPTASYYPDTAYLFAFLLSSRLFIKPHELLQRVSDLGFTQQGLQEDDISSVDKDKMEKFVVHLVQLLGEWSETFPYDFRDERVMSCVRTITHRCIALQPNLRRDVTQILHNLLNKLTHLERYEESLAKHTVAPPADSLSDVPDITEICSSPLVMAQQLTHIELERLSFIGPEEFVQAFAKDSNIDSSYKDLKKTNNLEVYVQWFNKLSYSVATQAVSHLKKKQRVRVIEWWIEVARECFNIGNFNSLMGIIAGLNMSPVSRLKKTWSKVQTAKFSVLEHQMDPTSNFSSYRSTLKAAMWRSAGAVDDRQKIVIPFFSLLVKDLYFLNEGCASRLPNGYINFDKFWQLAKQVTEFMAWKQVTCPFERVPHVINYLQSASILSEIGLAHSSFECEGPENSYEKERYKNLSRAESQPSS</sequence>
<dbReference type="InterPro" id="IPR019804">
    <property type="entry name" value="Ras_G-nucl-exch_fac_CS"/>
</dbReference>
<evidence type="ECO:0000256" key="3">
    <source>
        <dbReference type="SAM" id="Coils"/>
    </source>
</evidence>
<accession>A0A8B7NJ82</accession>
<keyword evidence="1 2" id="KW-0344">Guanine-nucleotide releasing factor</keyword>
<dbReference type="GO" id="GO:0005886">
    <property type="term" value="C:plasma membrane"/>
    <property type="evidence" value="ECO:0007669"/>
    <property type="project" value="TreeGrafter"/>
</dbReference>
<dbReference type="GO" id="GO:0007265">
    <property type="term" value="P:Ras protein signal transduction"/>
    <property type="evidence" value="ECO:0007669"/>
    <property type="project" value="TreeGrafter"/>
</dbReference>
<evidence type="ECO:0000259" key="5">
    <source>
        <dbReference type="PROSITE" id="PS50009"/>
    </source>
</evidence>
<dbReference type="SUPFAM" id="SSF48366">
    <property type="entry name" value="Ras GEF"/>
    <property type="match status" value="1"/>
</dbReference>
<evidence type="ECO:0000313" key="8">
    <source>
        <dbReference type="RefSeq" id="XP_018013702.2"/>
    </source>
</evidence>
<keyword evidence="3" id="KW-0175">Coiled coil</keyword>
<dbReference type="AlphaFoldDB" id="A0A8B7NJ82"/>
<feature type="domain" description="Ras-GEF" evidence="5">
    <location>
        <begin position="585"/>
        <end position="830"/>
    </location>
</feature>
<dbReference type="SMART" id="SM00147">
    <property type="entry name" value="RasGEF"/>
    <property type="match status" value="1"/>
</dbReference>
<dbReference type="RefSeq" id="XP_018013702.2">
    <property type="nucleotide sequence ID" value="XM_018158213.2"/>
</dbReference>
<dbReference type="CDD" id="cd00155">
    <property type="entry name" value="RasGEF"/>
    <property type="match status" value="1"/>
</dbReference>
<dbReference type="PROSITE" id="PS00720">
    <property type="entry name" value="RASGEF"/>
    <property type="match status" value="1"/>
</dbReference>
<dbReference type="GO" id="GO:0005085">
    <property type="term" value="F:guanyl-nucleotide exchange factor activity"/>
    <property type="evidence" value="ECO:0007669"/>
    <property type="project" value="UniProtKB-KW"/>
</dbReference>
<dbReference type="Proteomes" id="UP000694843">
    <property type="component" value="Unplaced"/>
</dbReference>
<dbReference type="Gene3D" id="1.10.840.10">
    <property type="entry name" value="Ras guanine-nucleotide exchange factors catalytic domain"/>
    <property type="match status" value="1"/>
</dbReference>
<evidence type="ECO:0000256" key="1">
    <source>
        <dbReference type="ARBA" id="ARBA00022658"/>
    </source>
</evidence>
<dbReference type="Pfam" id="PF00618">
    <property type="entry name" value="RasGEF_N"/>
    <property type="match status" value="1"/>
</dbReference>
<gene>
    <name evidence="8" type="primary">LOC108670723</name>
</gene>
<dbReference type="GeneID" id="108670723"/>
<feature type="domain" description="N-terminal Ras-GEF" evidence="6">
    <location>
        <begin position="419"/>
        <end position="552"/>
    </location>
</feature>
<feature type="region of interest" description="Disordered" evidence="4">
    <location>
        <begin position="368"/>
        <end position="411"/>
    </location>
</feature>
<dbReference type="InterPro" id="IPR008937">
    <property type="entry name" value="Ras-like_GEF"/>
</dbReference>
<evidence type="ECO:0000256" key="4">
    <source>
        <dbReference type="SAM" id="MobiDB-lite"/>
    </source>
</evidence>
<evidence type="ECO:0000313" key="7">
    <source>
        <dbReference type="Proteomes" id="UP000694843"/>
    </source>
</evidence>
<dbReference type="PANTHER" id="PTHR23113">
    <property type="entry name" value="GUANINE NUCLEOTIDE EXCHANGE FACTOR"/>
    <property type="match status" value="1"/>
</dbReference>
<organism evidence="7 8">
    <name type="scientific">Hyalella azteca</name>
    <name type="common">Amphipod</name>
    <dbReference type="NCBI Taxonomy" id="294128"/>
    <lineage>
        <taxon>Eukaryota</taxon>
        <taxon>Metazoa</taxon>
        <taxon>Ecdysozoa</taxon>
        <taxon>Arthropoda</taxon>
        <taxon>Crustacea</taxon>
        <taxon>Multicrustacea</taxon>
        <taxon>Malacostraca</taxon>
        <taxon>Eumalacostraca</taxon>
        <taxon>Peracarida</taxon>
        <taxon>Amphipoda</taxon>
        <taxon>Senticaudata</taxon>
        <taxon>Talitrida</taxon>
        <taxon>Talitroidea</taxon>
        <taxon>Hyalellidae</taxon>
        <taxon>Hyalella</taxon>
    </lineage>
</organism>
<reference evidence="8" key="1">
    <citation type="submission" date="2025-08" db="UniProtKB">
        <authorList>
            <consortium name="RefSeq"/>
        </authorList>
    </citation>
    <scope>IDENTIFICATION</scope>
    <source>
        <tissue evidence="8">Whole organism</tissue>
    </source>
</reference>
<evidence type="ECO:0000256" key="2">
    <source>
        <dbReference type="PROSITE-ProRule" id="PRU00168"/>
    </source>
</evidence>
<dbReference type="InterPro" id="IPR023578">
    <property type="entry name" value="Ras_GEF_dom_sf"/>
</dbReference>
<dbReference type="CDD" id="cd06224">
    <property type="entry name" value="REM"/>
    <property type="match status" value="1"/>
</dbReference>
<name>A0A8B7NJ82_HYAAZ</name>
<feature type="coiled-coil region" evidence="3">
    <location>
        <begin position="306"/>
        <end position="333"/>
    </location>
</feature>
<proteinExistence type="predicted"/>
<feature type="region of interest" description="Disordered" evidence="4">
    <location>
        <begin position="215"/>
        <end position="248"/>
    </location>
</feature>
<dbReference type="Gene3D" id="1.20.870.10">
    <property type="entry name" value="Son of sevenless (SoS) protein Chain: S domain 1"/>
    <property type="match status" value="1"/>
</dbReference>
<dbReference type="InterPro" id="IPR000651">
    <property type="entry name" value="Ras-like_Gua-exchang_fac_N"/>
</dbReference>
<evidence type="ECO:0000259" key="6">
    <source>
        <dbReference type="PROSITE" id="PS50212"/>
    </source>
</evidence>
<feature type="compositionally biased region" description="Gly residues" evidence="4">
    <location>
        <begin position="390"/>
        <end position="399"/>
    </location>
</feature>
<dbReference type="PROSITE" id="PS50212">
    <property type="entry name" value="RASGEF_NTER"/>
    <property type="match status" value="1"/>
</dbReference>